<comment type="caution">
    <text evidence="1">The sequence shown here is derived from an EMBL/GenBank/DDBJ whole genome shotgun (WGS) entry which is preliminary data.</text>
</comment>
<reference evidence="1" key="1">
    <citation type="submission" date="2019-08" db="EMBL/GenBank/DDBJ databases">
        <authorList>
            <person name="Kucharzyk K."/>
            <person name="Murdoch R.W."/>
            <person name="Higgins S."/>
            <person name="Loffler F."/>
        </authorList>
    </citation>
    <scope>NUCLEOTIDE SEQUENCE</scope>
</reference>
<sequence>MELSHAGGFLSLPLRPAYWEEMARRQTHADEFRRIADRFPIGPETTVICQSEPAIHFYRRAKVYDVPELGLGRSRPARADYFVFDGGNYTGSCDYAGIDEIRNELAQDPDYRMFRYRNGVLIFARRSVLPPDFN</sequence>
<dbReference type="AlphaFoldDB" id="A0A645I716"/>
<name>A0A645I716_9ZZZZ</name>
<evidence type="ECO:0000313" key="1">
    <source>
        <dbReference type="EMBL" id="MPN44194.1"/>
    </source>
</evidence>
<accession>A0A645I716</accession>
<proteinExistence type="predicted"/>
<gene>
    <name evidence="1" type="ORF">SDC9_191755</name>
</gene>
<dbReference type="EMBL" id="VSSQ01103133">
    <property type="protein sequence ID" value="MPN44194.1"/>
    <property type="molecule type" value="Genomic_DNA"/>
</dbReference>
<organism evidence="1">
    <name type="scientific">bioreactor metagenome</name>
    <dbReference type="NCBI Taxonomy" id="1076179"/>
    <lineage>
        <taxon>unclassified sequences</taxon>
        <taxon>metagenomes</taxon>
        <taxon>ecological metagenomes</taxon>
    </lineage>
</organism>
<protein>
    <submittedName>
        <fullName evidence="1">Uncharacterized protein</fullName>
    </submittedName>
</protein>